<reference evidence="1" key="2">
    <citation type="submission" date="2025-09" db="UniProtKB">
        <authorList>
            <consortium name="EnsemblPlants"/>
        </authorList>
    </citation>
    <scope>IDENTIFICATION</scope>
</reference>
<dbReference type="EnsemblPlants" id="AVESA.00010b.r2.6AG1058290.1">
    <property type="protein sequence ID" value="AVESA.00010b.r2.6AG1058290.1.CDS"/>
    <property type="gene ID" value="AVESA.00010b.r2.6AG1058290"/>
</dbReference>
<reference evidence="1" key="1">
    <citation type="submission" date="2021-05" db="EMBL/GenBank/DDBJ databases">
        <authorList>
            <person name="Scholz U."/>
            <person name="Mascher M."/>
            <person name="Fiebig A."/>
        </authorList>
    </citation>
    <scope>NUCLEOTIDE SEQUENCE [LARGE SCALE GENOMIC DNA]</scope>
</reference>
<organism evidence="1 2">
    <name type="scientific">Avena sativa</name>
    <name type="common">Oat</name>
    <dbReference type="NCBI Taxonomy" id="4498"/>
    <lineage>
        <taxon>Eukaryota</taxon>
        <taxon>Viridiplantae</taxon>
        <taxon>Streptophyta</taxon>
        <taxon>Embryophyta</taxon>
        <taxon>Tracheophyta</taxon>
        <taxon>Spermatophyta</taxon>
        <taxon>Magnoliopsida</taxon>
        <taxon>Liliopsida</taxon>
        <taxon>Poales</taxon>
        <taxon>Poaceae</taxon>
        <taxon>BOP clade</taxon>
        <taxon>Pooideae</taxon>
        <taxon>Poodae</taxon>
        <taxon>Poeae</taxon>
        <taxon>Poeae Chloroplast Group 1 (Aveneae type)</taxon>
        <taxon>Aveninae</taxon>
        <taxon>Avena</taxon>
    </lineage>
</organism>
<evidence type="ECO:0000313" key="1">
    <source>
        <dbReference type="EnsemblPlants" id="AVESA.00010b.r2.6AG1058290.1.CDS"/>
    </source>
</evidence>
<proteinExistence type="predicted"/>
<sequence length="747" mass="81488">MMNAVSGAIRGTNVQTLYILSIMSAATRRDDPIDTTGPARCRINKDRYVTTCADAENDSLPHWCVCVCGSVCRVRRSATMATTGTLLAVLLLLAAALLAAPAAAQTVRVWWQCSPANYTEGSAYATNLRGVLGDTAAAAARSRDGYATVDRRPQQADAPYGLAICYADAGPAEVCRLCLRMAAGNVTLKCPRAAEAAMLYNNCLLRYVAPDASAVRALGQPDMEKRFGFYNPNMTSAGDADVYGAALRRLMDRLANAAAAGSGSPGRLLAFARTNVTGEESLYGFAQCVAGLSPAGCRRCLQSLGASLPMTKGGRAYTLTCYTRFEVVPFYMPPNTTRILVLPTETTSPSSSPAADSSSSSAAKRSKLRRIVALSVSSVAVTLLVMACVIISMKIRRSGRIPFPSMIGKQYKKRMDKIEELLVNYGSMAPRRYKFSHLKKITKSFAEKLGEGGYGMVYKGTLPDGHPVAVKFLHDMIGNGEEFVNEVISIRRTSHVNVVTLLGFCLEGSKRALIYDYMPNGSLDRFIYADNPKETLGWDKLYDIATGIARGLEYLHRGCNTRIIHFDIKPQNILLDQDFVPKIADFGLAKLCNPKESYLLSMTGMRGTVGFIAPEVFSRRFGTVSTKSDVYSFGMVLLEMVGGRKNLSSSVERESEVYFPNWIHDHLAQLGNLHSFELGSGETEEIAKKMASIGLWCIQIWPASRPTMSKVLEMFDKSADQLDIPPKQFLYSPIPDDSDEEQNEASS</sequence>
<keyword evidence="2" id="KW-1185">Reference proteome</keyword>
<accession>A0ACD5YX62</accession>
<protein>
    <submittedName>
        <fullName evidence="1">Uncharacterized protein</fullName>
    </submittedName>
</protein>
<name>A0ACD5YX62_AVESA</name>
<evidence type="ECO:0000313" key="2">
    <source>
        <dbReference type="Proteomes" id="UP001732700"/>
    </source>
</evidence>
<dbReference type="Proteomes" id="UP001732700">
    <property type="component" value="Chromosome 6A"/>
</dbReference>